<sequence length="213" mass="23760">MDWLLAKAKFVNDGGGTSEIMLPDQEENMDEAFYRQLETASKSQGLLLEEQKQSREFLRSLEDNFVLQVAQDSTRNGVLLTFILTHMEGLVGDVKVGGSLGCSDHETVEFSIRLWRSGDMLDWKKASVTLVFKKGKKEDAENYQPVSLTSFPRKLMECLSLEAISTHMDGKENVKGEIPPKVNSPACRMKTGGLPKNPDVNTAQISGHSEMFE</sequence>
<accession>A0ABQ9D708</accession>
<name>A0ABQ9D708_9PASS</name>
<evidence type="ECO:0000313" key="2">
    <source>
        <dbReference type="EMBL" id="KAJ7413233.1"/>
    </source>
</evidence>
<comment type="caution">
    <text evidence="2">The sequence shown here is derived from an EMBL/GenBank/DDBJ whole genome shotgun (WGS) entry which is preliminary data.</text>
</comment>
<gene>
    <name evidence="2" type="ORF">WISP_91538</name>
</gene>
<proteinExistence type="predicted"/>
<reference evidence="2" key="1">
    <citation type="submission" date="2019-10" db="EMBL/GenBank/DDBJ databases">
        <authorList>
            <person name="Soares A.E.R."/>
            <person name="Aleixo A."/>
            <person name="Schneider P."/>
            <person name="Miyaki C.Y."/>
            <person name="Schneider M.P."/>
            <person name="Mello C."/>
            <person name="Vasconcelos A.T.R."/>
        </authorList>
    </citation>
    <scope>NUCLEOTIDE SEQUENCE</scope>
    <source>
        <tissue evidence="2">Muscle</tissue>
    </source>
</reference>
<dbReference type="PANTHER" id="PTHR33395">
    <property type="entry name" value="TRANSCRIPTASE, PUTATIVE-RELATED-RELATED"/>
    <property type="match status" value="1"/>
</dbReference>
<organism evidence="2 3">
    <name type="scientific">Willisornis vidua</name>
    <name type="common">Xingu scale-backed antbird</name>
    <dbReference type="NCBI Taxonomy" id="1566151"/>
    <lineage>
        <taxon>Eukaryota</taxon>
        <taxon>Metazoa</taxon>
        <taxon>Chordata</taxon>
        <taxon>Craniata</taxon>
        <taxon>Vertebrata</taxon>
        <taxon>Euteleostomi</taxon>
        <taxon>Archelosauria</taxon>
        <taxon>Archosauria</taxon>
        <taxon>Dinosauria</taxon>
        <taxon>Saurischia</taxon>
        <taxon>Theropoda</taxon>
        <taxon>Coelurosauria</taxon>
        <taxon>Aves</taxon>
        <taxon>Neognathae</taxon>
        <taxon>Neoaves</taxon>
        <taxon>Telluraves</taxon>
        <taxon>Australaves</taxon>
        <taxon>Passeriformes</taxon>
        <taxon>Thamnophilidae</taxon>
        <taxon>Willisornis</taxon>
    </lineage>
</organism>
<keyword evidence="3" id="KW-1185">Reference proteome</keyword>
<evidence type="ECO:0000313" key="3">
    <source>
        <dbReference type="Proteomes" id="UP001145742"/>
    </source>
</evidence>
<dbReference type="Proteomes" id="UP001145742">
    <property type="component" value="Unassembled WGS sequence"/>
</dbReference>
<dbReference type="PANTHER" id="PTHR33395:SF22">
    <property type="entry name" value="REVERSE TRANSCRIPTASE DOMAIN-CONTAINING PROTEIN"/>
    <property type="match status" value="1"/>
</dbReference>
<evidence type="ECO:0000256" key="1">
    <source>
        <dbReference type="SAM" id="MobiDB-lite"/>
    </source>
</evidence>
<dbReference type="EMBL" id="WHWB01034150">
    <property type="protein sequence ID" value="KAJ7413233.1"/>
    <property type="molecule type" value="Genomic_DNA"/>
</dbReference>
<protein>
    <submittedName>
        <fullName evidence="2">Uncharacterized protein</fullName>
    </submittedName>
</protein>
<feature type="region of interest" description="Disordered" evidence="1">
    <location>
        <begin position="191"/>
        <end position="213"/>
    </location>
</feature>